<dbReference type="SUPFAM" id="SSF56524">
    <property type="entry name" value="Oxidoreductase molybdopterin-binding domain"/>
    <property type="match status" value="1"/>
</dbReference>
<feature type="domain" description="Oxidoreductase molybdopterin-binding" evidence="1">
    <location>
        <begin position="65"/>
        <end position="208"/>
    </location>
</feature>
<dbReference type="Gene3D" id="3.90.420.10">
    <property type="entry name" value="Oxidoreductase, molybdopterin-binding domain"/>
    <property type="match status" value="1"/>
</dbReference>
<dbReference type="InterPro" id="IPR000572">
    <property type="entry name" value="OxRdtase_Mopterin-bd_dom"/>
</dbReference>
<proteinExistence type="predicted"/>
<dbReference type="Pfam" id="PF00174">
    <property type="entry name" value="Oxidored_molyb"/>
    <property type="match status" value="1"/>
</dbReference>
<evidence type="ECO:0000259" key="1">
    <source>
        <dbReference type="Pfam" id="PF00174"/>
    </source>
</evidence>
<sequence length="245" mass="28016">MRAFGRLTRRRFFKITGGLATLIAGLVRPHPAATQEVDYFEGTDFVGKTRAGRHREFYINYWQPMRRIDPATWTLTLDGLTERPATLSIKDLKTFPAKSMDSRLKCVECWSARATWTGFPFSELEKLAPPKPEAVGVLFHCADEYKEYLSLDALRHARTLLVTHMNNAPLTDEHGFPLRVICPFKYGYKNPKAILRMEYVDRVTYGTWSKIGPYSPDGTILPGTDHPLEFGKQPRRIPGGEIFDY</sequence>
<name>A0ABM9HB80_9BACT</name>
<dbReference type="Proteomes" id="UP001157733">
    <property type="component" value="Chromosome"/>
</dbReference>
<gene>
    <name evidence="2" type="ORF">NSPWAT_0580</name>
</gene>
<dbReference type="PANTHER" id="PTHR43032:SF3">
    <property type="entry name" value="PROTEIN-METHIONINE-SULFOXIDE REDUCTASE CATALYTIC SUBUNIT MSRP"/>
    <property type="match status" value="1"/>
</dbReference>
<reference evidence="2 3" key="1">
    <citation type="submission" date="2022-09" db="EMBL/GenBank/DDBJ databases">
        <authorList>
            <person name="Kop L."/>
        </authorList>
    </citation>
    <scope>NUCLEOTIDE SEQUENCE [LARGE SCALE GENOMIC DNA]</scope>
    <source>
        <strain evidence="2 3">347</strain>
    </source>
</reference>
<dbReference type="PANTHER" id="PTHR43032">
    <property type="entry name" value="PROTEIN-METHIONINE-SULFOXIDE REDUCTASE"/>
    <property type="match status" value="1"/>
</dbReference>
<dbReference type="RefSeq" id="WP_282010380.1">
    <property type="nucleotide sequence ID" value="NZ_OX336137.1"/>
</dbReference>
<evidence type="ECO:0000313" key="3">
    <source>
        <dbReference type="Proteomes" id="UP001157733"/>
    </source>
</evidence>
<evidence type="ECO:0000313" key="2">
    <source>
        <dbReference type="EMBL" id="CAI2717439.1"/>
    </source>
</evidence>
<dbReference type="EMBL" id="OX336137">
    <property type="protein sequence ID" value="CAI2717439.1"/>
    <property type="molecule type" value="Genomic_DNA"/>
</dbReference>
<dbReference type="CDD" id="cd00321">
    <property type="entry name" value="SO_family_Moco"/>
    <property type="match status" value="1"/>
</dbReference>
<protein>
    <submittedName>
        <fullName evidence="2">Oxidored_molyb domain-containing protein</fullName>
    </submittedName>
</protein>
<accession>A0ABM9HB80</accession>
<organism evidence="2 3">
    <name type="scientific">Nitrospina watsonii</name>
    <dbReference type="NCBI Taxonomy" id="1323948"/>
    <lineage>
        <taxon>Bacteria</taxon>
        <taxon>Pseudomonadati</taxon>
        <taxon>Nitrospinota/Tectimicrobiota group</taxon>
        <taxon>Nitrospinota</taxon>
        <taxon>Nitrospinia</taxon>
        <taxon>Nitrospinales</taxon>
        <taxon>Nitrospinaceae</taxon>
        <taxon>Nitrospina</taxon>
    </lineage>
</organism>
<dbReference type="InterPro" id="IPR036374">
    <property type="entry name" value="OxRdtase_Mopterin-bd_sf"/>
</dbReference>
<keyword evidence="3" id="KW-1185">Reference proteome</keyword>